<evidence type="ECO:0000256" key="1">
    <source>
        <dbReference type="ARBA" id="ARBA00022801"/>
    </source>
</evidence>
<dbReference type="CDD" id="cd18793">
    <property type="entry name" value="SF2_C_SNF"/>
    <property type="match status" value="1"/>
</dbReference>
<dbReference type="GO" id="GO:0016787">
    <property type="term" value="F:hydrolase activity"/>
    <property type="evidence" value="ECO:0007669"/>
    <property type="project" value="UniProtKB-KW"/>
</dbReference>
<dbReference type="InterPro" id="IPR038718">
    <property type="entry name" value="SNF2-like_sf"/>
</dbReference>
<keyword evidence="4" id="KW-0418">Kinase</keyword>
<keyword evidence="1" id="KW-0378">Hydrolase</keyword>
<name>A0A0G0SJI7_9BACT</name>
<dbReference type="PROSITE" id="PS51194">
    <property type="entry name" value="HELICASE_CTER"/>
    <property type="match status" value="1"/>
</dbReference>
<feature type="domain" description="Helicase C-terminal" evidence="3">
    <location>
        <begin position="250"/>
        <end position="398"/>
    </location>
</feature>
<reference evidence="4 5" key="1">
    <citation type="journal article" date="2015" name="Nature">
        <title>rRNA introns, odd ribosomes, and small enigmatic genomes across a large radiation of phyla.</title>
        <authorList>
            <person name="Brown C.T."/>
            <person name="Hug L.A."/>
            <person name="Thomas B.C."/>
            <person name="Sharon I."/>
            <person name="Castelle C.J."/>
            <person name="Singh A."/>
            <person name="Wilkins M.J."/>
            <person name="Williams K.H."/>
            <person name="Banfield J.F."/>
        </authorList>
    </citation>
    <scope>NUCLEOTIDE SEQUENCE [LARGE SCALE GENOMIC DNA]</scope>
</reference>
<accession>A0A0G0SJI7</accession>
<dbReference type="Proteomes" id="UP000034613">
    <property type="component" value="Unassembled WGS sequence"/>
</dbReference>
<dbReference type="SUPFAM" id="SSF52540">
    <property type="entry name" value="P-loop containing nucleoside triphosphate hydrolases"/>
    <property type="match status" value="2"/>
</dbReference>
<comment type="caution">
    <text evidence="4">The sequence shown here is derived from an EMBL/GenBank/DDBJ whole genome shotgun (WGS) entry which is preliminary data.</text>
</comment>
<dbReference type="PANTHER" id="PTHR10799">
    <property type="entry name" value="SNF2/RAD54 HELICASE FAMILY"/>
    <property type="match status" value="1"/>
</dbReference>
<dbReference type="InterPro" id="IPR049730">
    <property type="entry name" value="SNF2/RAD54-like_C"/>
</dbReference>
<dbReference type="InterPro" id="IPR000330">
    <property type="entry name" value="SNF2_N"/>
</dbReference>
<dbReference type="GO" id="GO:0004674">
    <property type="term" value="F:protein serine/threonine kinase activity"/>
    <property type="evidence" value="ECO:0007669"/>
    <property type="project" value="UniProtKB-KW"/>
</dbReference>
<protein>
    <submittedName>
        <fullName evidence="4">Non-specific serine/threonine protein kinase</fullName>
    </submittedName>
</protein>
<dbReference type="Gene3D" id="3.40.50.300">
    <property type="entry name" value="P-loop containing nucleotide triphosphate hydrolases"/>
    <property type="match status" value="1"/>
</dbReference>
<dbReference type="InterPro" id="IPR001650">
    <property type="entry name" value="Helicase_C-like"/>
</dbReference>
<dbReference type="GO" id="GO:0005524">
    <property type="term" value="F:ATP binding"/>
    <property type="evidence" value="ECO:0007669"/>
    <property type="project" value="InterPro"/>
</dbReference>
<evidence type="ECO:0000259" key="3">
    <source>
        <dbReference type="PROSITE" id="PS51194"/>
    </source>
</evidence>
<dbReference type="PROSITE" id="PS51192">
    <property type="entry name" value="HELICASE_ATP_BIND_1"/>
    <property type="match status" value="1"/>
</dbReference>
<dbReference type="Pfam" id="PF00176">
    <property type="entry name" value="SNF2-rel_dom"/>
    <property type="match status" value="1"/>
</dbReference>
<organism evidence="4 5">
    <name type="scientific">Candidatus Woesebacteria bacterium GW2011_GWA1_40_45</name>
    <dbReference type="NCBI Taxonomy" id="1618554"/>
    <lineage>
        <taxon>Bacteria</taxon>
        <taxon>Candidatus Woeseibacteriota</taxon>
    </lineage>
</organism>
<dbReference type="Pfam" id="PF00271">
    <property type="entry name" value="Helicase_C"/>
    <property type="match status" value="1"/>
</dbReference>
<sequence length="413" mass="47769">MRKCKKILYFTYATLKATVEEEFKLRAPELSSIIIKGEKTQRDEKWSQDANVYIANYELLLRDLPEMQKIKWDVIIADEATKISNPKAKTTRAIKKLNATYRFPLSGTPLSNSVQDVWSIIDFCEPGALGSYWQFVDKYCEKDKWGSIKSYKNLDLLRKEIHPYCIRRLKKEVLQQLPPKLYENIYIDLSASERKMYNAIKQELKEELKTLGMTDRGGLQNMITKMLRLKQAVNSLELISDSKESSKLEGLKELLQTICTDGNKVVIFTSFKKMALILMRELAEYNPLLIAGGVSEQERNENKDKFNSNIENKLIISTDAGTHGLNLQKKSKFVVHYDIPWSVSKTEQREDRVHRIGQTGQVVVYKIIAKDTIDEYSLQVLNTKQNTAEQVLGDKDRLRKRKVSRAMLEKLLQ</sequence>
<proteinExistence type="predicted"/>
<evidence type="ECO:0000313" key="4">
    <source>
        <dbReference type="EMBL" id="KKR62541.1"/>
    </source>
</evidence>
<dbReference type="EMBL" id="LBZB01000025">
    <property type="protein sequence ID" value="KKR62541.1"/>
    <property type="molecule type" value="Genomic_DNA"/>
</dbReference>
<dbReference type="AlphaFoldDB" id="A0A0G0SJI7"/>
<dbReference type="InterPro" id="IPR014001">
    <property type="entry name" value="Helicase_ATP-bd"/>
</dbReference>
<feature type="domain" description="Helicase ATP-binding" evidence="2">
    <location>
        <begin position="1"/>
        <end position="127"/>
    </location>
</feature>
<dbReference type="Gene3D" id="3.40.50.10810">
    <property type="entry name" value="Tandem AAA-ATPase domain"/>
    <property type="match status" value="1"/>
</dbReference>
<keyword evidence="4" id="KW-0723">Serine/threonine-protein kinase</keyword>
<evidence type="ECO:0000313" key="5">
    <source>
        <dbReference type="Proteomes" id="UP000034613"/>
    </source>
</evidence>
<keyword evidence="4" id="KW-0808">Transferase</keyword>
<evidence type="ECO:0000259" key="2">
    <source>
        <dbReference type="PROSITE" id="PS51192"/>
    </source>
</evidence>
<gene>
    <name evidence="4" type="ORF">UU03_C0025G0005</name>
</gene>
<dbReference type="InterPro" id="IPR027417">
    <property type="entry name" value="P-loop_NTPase"/>
</dbReference>
<dbReference type="SMART" id="SM00490">
    <property type="entry name" value="HELICc"/>
    <property type="match status" value="1"/>
</dbReference>